<gene>
    <name evidence="2" type="ORF">J2S57_005093</name>
</gene>
<protein>
    <submittedName>
        <fullName evidence="2">AraC-like DNA-binding protein</fullName>
    </submittedName>
</protein>
<evidence type="ECO:0000313" key="3">
    <source>
        <dbReference type="Proteomes" id="UP001235712"/>
    </source>
</evidence>
<feature type="region of interest" description="Disordered" evidence="1">
    <location>
        <begin position="69"/>
        <end position="108"/>
    </location>
</feature>
<keyword evidence="3" id="KW-1185">Reference proteome</keyword>
<reference evidence="2 3" key="1">
    <citation type="submission" date="2023-07" db="EMBL/GenBank/DDBJ databases">
        <title>Sequencing the genomes of 1000 actinobacteria strains.</title>
        <authorList>
            <person name="Klenk H.-P."/>
        </authorList>
    </citation>
    <scope>NUCLEOTIDE SEQUENCE [LARGE SCALE GENOMIC DNA]</scope>
    <source>
        <strain evidence="2 3">DSM 44388</strain>
    </source>
</reference>
<feature type="compositionally biased region" description="Basic and acidic residues" evidence="1">
    <location>
        <begin position="82"/>
        <end position="108"/>
    </location>
</feature>
<sequence>MPTKQATKPRGGQYLWTDEELLIEVHMCHTGDTFNNLARRLGYAPDTLADRLKAMGQTALLERLRPAPLDPAMQRGGTIVRRPNEQRRIDEKRAQRAEQDQARREVAA</sequence>
<evidence type="ECO:0000313" key="2">
    <source>
        <dbReference type="EMBL" id="MDP9829344.1"/>
    </source>
</evidence>
<proteinExistence type="predicted"/>
<dbReference type="EMBL" id="JAUSQZ010000001">
    <property type="protein sequence ID" value="MDP9829344.1"/>
    <property type="molecule type" value="Genomic_DNA"/>
</dbReference>
<accession>A0ABT9P9H4</accession>
<dbReference type="RefSeq" id="WP_307247445.1">
    <property type="nucleotide sequence ID" value="NZ_JAUSQZ010000001.1"/>
</dbReference>
<evidence type="ECO:0000256" key="1">
    <source>
        <dbReference type="SAM" id="MobiDB-lite"/>
    </source>
</evidence>
<name>A0ABT9P9H4_9ACTN</name>
<organism evidence="2 3">
    <name type="scientific">Kineosporia succinea</name>
    <dbReference type="NCBI Taxonomy" id="84632"/>
    <lineage>
        <taxon>Bacteria</taxon>
        <taxon>Bacillati</taxon>
        <taxon>Actinomycetota</taxon>
        <taxon>Actinomycetes</taxon>
        <taxon>Kineosporiales</taxon>
        <taxon>Kineosporiaceae</taxon>
        <taxon>Kineosporia</taxon>
    </lineage>
</organism>
<comment type="caution">
    <text evidence="2">The sequence shown here is derived from an EMBL/GenBank/DDBJ whole genome shotgun (WGS) entry which is preliminary data.</text>
</comment>
<dbReference type="Proteomes" id="UP001235712">
    <property type="component" value="Unassembled WGS sequence"/>
</dbReference>